<reference evidence="1" key="1">
    <citation type="submission" date="2019-02" db="EMBL/GenBank/DDBJ databases">
        <authorList>
            <person name="Gruber-Vodicka R. H."/>
            <person name="Seah K. B. B."/>
        </authorList>
    </citation>
    <scope>NUCLEOTIDE SEQUENCE</scope>
    <source>
        <strain evidence="1">BECK_M7</strain>
    </source>
</reference>
<proteinExistence type="predicted"/>
<protein>
    <submittedName>
        <fullName evidence="1">Uncharacterized protein</fullName>
    </submittedName>
</protein>
<organism evidence="1">
    <name type="scientific">Candidatus Kentrum sp. LFY</name>
    <dbReference type="NCBI Taxonomy" id="2126342"/>
    <lineage>
        <taxon>Bacteria</taxon>
        <taxon>Pseudomonadati</taxon>
        <taxon>Pseudomonadota</taxon>
        <taxon>Gammaproteobacteria</taxon>
        <taxon>Candidatus Kentrum</taxon>
    </lineage>
</organism>
<dbReference type="EMBL" id="CAADFF010000112">
    <property type="protein sequence ID" value="VFJ98013.1"/>
    <property type="molecule type" value="Genomic_DNA"/>
</dbReference>
<sequence>MRYQDVAPSIGEIANGSLVSIENGRAAIIPTKTEDPFSTYYQVTRVTYGSGTLFTYGGDLYHSVFRLARLRGCYWEGFTFAFGRDFIVNTTRHQIALNRTRSALR</sequence>
<dbReference type="AlphaFoldDB" id="A0A450UZP6"/>
<gene>
    <name evidence="1" type="ORF">BECKLFY1418B_GA0070995_11127</name>
</gene>
<accession>A0A450UZP6</accession>
<name>A0A450UZP6_9GAMM</name>
<evidence type="ECO:0000313" key="1">
    <source>
        <dbReference type="EMBL" id="VFJ98013.1"/>
    </source>
</evidence>